<feature type="non-terminal residue" evidence="2">
    <location>
        <position position="1"/>
    </location>
</feature>
<evidence type="ECO:0000256" key="1">
    <source>
        <dbReference type="SAM" id="MobiDB-lite"/>
    </source>
</evidence>
<proteinExistence type="predicted"/>
<comment type="caution">
    <text evidence="2">The sequence shown here is derived from an EMBL/GenBank/DDBJ whole genome shotgun (WGS) entry which is preliminary data.</text>
</comment>
<protein>
    <submittedName>
        <fullName evidence="2">Uncharacterized protein</fullName>
    </submittedName>
</protein>
<gene>
    <name evidence="2" type="ORF">Tci_854799</name>
</gene>
<evidence type="ECO:0000313" key="2">
    <source>
        <dbReference type="EMBL" id="GFC82829.1"/>
    </source>
</evidence>
<feature type="compositionally biased region" description="Polar residues" evidence="1">
    <location>
        <begin position="40"/>
        <end position="49"/>
    </location>
</feature>
<dbReference type="EMBL" id="BKCJ011086461">
    <property type="protein sequence ID" value="GFC82829.1"/>
    <property type="molecule type" value="Genomic_DNA"/>
</dbReference>
<dbReference type="AlphaFoldDB" id="A0A699R5V3"/>
<feature type="compositionally biased region" description="Polar residues" evidence="1">
    <location>
        <begin position="7"/>
        <end position="18"/>
    </location>
</feature>
<reference evidence="2" key="1">
    <citation type="journal article" date="2019" name="Sci. Rep.">
        <title>Draft genome of Tanacetum cinerariifolium, the natural source of mosquito coil.</title>
        <authorList>
            <person name="Yamashiro T."/>
            <person name="Shiraishi A."/>
            <person name="Satake H."/>
            <person name="Nakayama K."/>
        </authorList>
    </citation>
    <scope>NUCLEOTIDE SEQUENCE</scope>
</reference>
<feature type="region of interest" description="Disordered" evidence="1">
    <location>
        <begin position="1"/>
        <end position="104"/>
    </location>
</feature>
<name>A0A699R5V3_TANCI</name>
<feature type="compositionally biased region" description="Basic residues" evidence="1">
    <location>
        <begin position="25"/>
        <end position="39"/>
    </location>
</feature>
<feature type="compositionally biased region" description="Acidic residues" evidence="1">
    <location>
        <begin position="60"/>
        <end position="80"/>
    </location>
</feature>
<sequence>LVHQADYPSSSEEAQATETTDKPAKAKRIKHSSSHKARQPRSSPKSVGTSEAKEVPAEEPQSENEEESEKVVLEAEEGGQDEGQAGPDPNAQSEDQTVRCWCSS</sequence>
<accession>A0A699R5V3</accession>
<organism evidence="2">
    <name type="scientific">Tanacetum cinerariifolium</name>
    <name type="common">Dalmatian daisy</name>
    <name type="synonym">Chrysanthemum cinerariifolium</name>
    <dbReference type="NCBI Taxonomy" id="118510"/>
    <lineage>
        <taxon>Eukaryota</taxon>
        <taxon>Viridiplantae</taxon>
        <taxon>Streptophyta</taxon>
        <taxon>Embryophyta</taxon>
        <taxon>Tracheophyta</taxon>
        <taxon>Spermatophyta</taxon>
        <taxon>Magnoliopsida</taxon>
        <taxon>eudicotyledons</taxon>
        <taxon>Gunneridae</taxon>
        <taxon>Pentapetalae</taxon>
        <taxon>asterids</taxon>
        <taxon>campanulids</taxon>
        <taxon>Asterales</taxon>
        <taxon>Asteraceae</taxon>
        <taxon>Asteroideae</taxon>
        <taxon>Anthemideae</taxon>
        <taxon>Anthemidinae</taxon>
        <taxon>Tanacetum</taxon>
    </lineage>
</organism>